<accession>X1EPH2</accession>
<dbReference type="InterPro" id="IPR011110">
    <property type="entry name" value="Reg_prop"/>
</dbReference>
<dbReference type="EMBL" id="BART01035058">
    <property type="protein sequence ID" value="GAH10533.1"/>
    <property type="molecule type" value="Genomic_DNA"/>
</dbReference>
<dbReference type="AlphaFoldDB" id="X1EPH2"/>
<dbReference type="InterPro" id="IPR015943">
    <property type="entry name" value="WD40/YVTN_repeat-like_dom_sf"/>
</dbReference>
<reference evidence="1" key="1">
    <citation type="journal article" date="2014" name="Front. Microbiol.">
        <title>High frequency of phylogenetically diverse reductive dehalogenase-homologous genes in deep subseafloor sedimentary metagenomes.</title>
        <authorList>
            <person name="Kawai M."/>
            <person name="Futagami T."/>
            <person name="Toyoda A."/>
            <person name="Takaki Y."/>
            <person name="Nishi S."/>
            <person name="Hori S."/>
            <person name="Arai W."/>
            <person name="Tsubouchi T."/>
            <person name="Morono Y."/>
            <person name="Uchiyama I."/>
            <person name="Ito T."/>
            <person name="Fujiyama A."/>
            <person name="Inagaki F."/>
            <person name="Takami H."/>
        </authorList>
    </citation>
    <scope>NUCLEOTIDE SEQUENCE</scope>
    <source>
        <strain evidence="1">Expedition CK06-06</strain>
    </source>
</reference>
<sequence length="114" mass="12953">MLIYSLEFLEENKLLVGTQDGMFIVVLPEESQSPVVFSKIENLPSTKIQCITKKRDSDLFWVGTQDDGLFRLTPSANSTQSFQVIHVGEEYNIGYLNIQSIFEDIDGNLWLGTF</sequence>
<name>X1EPH2_9ZZZZ</name>
<dbReference type="Pfam" id="PF07494">
    <property type="entry name" value="Reg_prop"/>
    <property type="match status" value="1"/>
</dbReference>
<organism evidence="1">
    <name type="scientific">marine sediment metagenome</name>
    <dbReference type="NCBI Taxonomy" id="412755"/>
    <lineage>
        <taxon>unclassified sequences</taxon>
        <taxon>metagenomes</taxon>
        <taxon>ecological metagenomes</taxon>
    </lineage>
</organism>
<proteinExistence type="predicted"/>
<gene>
    <name evidence="1" type="ORF">S01H4_59702</name>
</gene>
<comment type="caution">
    <text evidence="1">The sequence shown here is derived from an EMBL/GenBank/DDBJ whole genome shotgun (WGS) entry which is preliminary data.</text>
</comment>
<protein>
    <recommendedName>
        <fullName evidence="2">Two component regulator three Y domain-containing protein</fullName>
    </recommendedName>
</protein>
<feature type="non-terminal residue" evidence="1">
    <location>
        <position position="114"/>
    </location>
</feature>
<dbReference type="Gene3D" id="2.130.10.10">
    <property type="entry name" value="YVTN repeat-like/Quinoprotein amine dehydrogenase"/>
    <property type="match status" value="1"/>
</dbReference>
<evidence type="ECO:0000313" key="1">
    <source>
        <dbReference type="EMBL" id="GAH10533.1"/>
    </source>
</evidence>
<dbReference type="SUPFAM" id="SSF63829">
    <property type="entry name" value="Calcium-dependent phosphotriesterase"/>
    <property type="match status" value="1"/>
</dbReference>
<evidence type="ECO:0008006" key="2">
    <source>
        <dbReference type="Google" id="ProtNLM"/>
    </source>
</evidence>